<dbReference type="PROSITE" id="PS01209">
    <property type="entry name" value="LDLRA_1"/>
    <property type="match status" value="1"/>
</dbReference>
<dbReference type="EMBL" id="OE179414">
    <property type="protein sequence ID" value="CAD7568735.1"/>
    <property type="molecule type" value="Genomic_DNA"/>
</dbReference>
<dbReference type="SUPFAM" id="SSF56747">
    <property type="entry name" value="Prim-pol domain"/>
    <property type="match status" value="1"/>
</dbReference>
<keyword evidence="7" id="KW-0548">Nucleotidyltransferase</keyword>
<dbReference type="Gene3D" id="2.60.120.290">
    <property type="entry name" value="Spermadhesin, CUB domain"/>
    <property type="match status" value="1"/>
</dbReference>
<keyword evidence="8 14" id="KW-0235">DNA replication</keyword>
<dbReference type="SMART" id="SM00042">
    <property type="entry name" value="CUB"/>
    <property type="match status" value="1"/>
</dbReference>
<dbReference type="SUPFAM" id="SSF57424">
    <property type="entry name" value="LDL receptor-like module"/>
    <property type="match status" value="1"/>
</dbReference>
<organism evidence="18">
    <name type="scientific">Timema californicum</name>
    <name type="common">California timema</name>
    <name type="synonym">Walking stick</name>
    <dbReference type="NCBI Taxonomy" id="61474"/>
    <lineage>
        <taxon>Eukaryota</taxon>
        <taxon>Metazoa</taxon>
        <taxon>Ecdysozoa</taxon>
        <taxon>Arthropoda</taxon>
        <taxon>Hexapoda</taxon>
        <taxon>Insecta</taxon>
        <taxon>Pterygota</taxon>
        <taxon>Neoptera</taxon>
        <taxon>Polyneoptera</taxon>
        <taxon>Phasmatodea</taxon>
        <taxon>Timematodea</taxon>
        <taxon>Timematoidea</taxon>
        <taxon>Timematidae</taxon>
        <taxon>Timema</taxon>
    </lineage>
</organism>
<dbReference type="CDD" id="cd00041">
    <property type="entry name" value="CUB"/>
    <property type="match status" value="1"/>
</dbReference>
<dbReference type="PROSITE" id="PS50068">
    <property type="entry name" value="LDLRA_2"/>
    <property type="match status" value="1"/>
</dbReference>
<feature type="domain" description="CUB" evidence="17">
    <location>
        <begin position="596"/>
        <end position="708"/>
    </location>
</feature>
<feature type="transmembrane region" description="Helical" evidence="16">
    <location>
        <begin position="919"/>
        <end position="940"/>
    </location>
</feature>
<dbReference type="NCBIfam" id="TIGR00335">
    <property type="entry name" value="primase_sml"/>
    <property type="match status" value="1"/>
</dbReference>
<evidence type="ECO:0000256" key="15">
    <source>
        <dbReference type="SAM" id="MobiDB-lite"/>
    </source>
</evidence>
<dbReference type="InterPro" id="IPR002755">
    <property type="entry name" value="DNA_primase_S"/>
</dbReference>
<dbReference type="InterPro" id="IPR036055">
    <property type="entry name" value="LDL_receptor-like_sf"/>
</dbReference>
<dbReference type="Pfam" id="PF01896">
    <property type="entry name" value="DNA_primase_S"/>
    <property type="match status" value="1"/>
</dbReference>
<comment type="similarity">
    <text evidence="3 14">Belongs to the eukaryotic-type primase small subunit family.</text>
</comment>
<evidence type="ECO:0000256" key="8">
    <source>
        <dbReference type="ARBA" id="ARBA00022705"/>
    </source>
</evidence>
<gene>
    <name evidence="18" type="ORF">TCMB3V08_LOCUS1490</name>
</gene>
<dbReference type="EC" id="2.7.7.-" evidence="14"/>
<evidence type="ECO:0000256" key="5">
    <source>
        <dbReference type="ARBA" id="ARBA00022515"/>
    </source>
</evidence>
<evidence type="ECO:0000256" key="2">
    <source>
        <dbReference type="ARBA" id="ARBA00001946"/>
    </source>
</evidence>
<feature type="compositionally biased region" description="Polar residues" evidence="15">
    <location>
        <begin position="1027"/>
        <end position="1050"/>
    </location>
</feature>
<name>A0A7R9IXD3_TIMCA</name>
<dbReference type="GO" id="GO:0046872">
    <property type="term" value="F:metal ion binding"/>
    <property type="evidence" value="ECO:0007669"/>
    <property type="project" value="UniProtKB-KW"/>
</dbReference>
<dbReference type="GO" id="GO:0005658">
    <property type="term" value="C:alpha DNA polymerase:primase complex"/>
    <property type="evidence" value="ECO:0007669"/>
    <property type="project" value="UniProtKB-ARBA"/>
</dbReference>
<feature type="compositionally biased region" description="Basic residues" evidence="15">
    <location>
        <begin position="1000"/>
        <end position="1012"/>
    </location>
</feature>
<dbReference type="PANTHER" id="PTHR10536">
    <property type="entry name" value="DNA PRIMASE SMALL SUBUNIT"/>
    <property type="match status" value="1"/>
</dbReference>
<dbReference type="InterPro" id="IPR002172">
    <property type="entry name" value="LDrepeatLR_classA_rpt"/>
</dbReference>
<dbReference type="CDD" id="cd04860">
    <property type="entry name" value="AE_Prim_S"/>
    <property type="match status" value="1"/>
</dbReference>
<sequence>MLSPEVLPDLLPVYYKRLFPYGPFYRWLSYGNVTTNYFLHREFSLTLAEDVYIRYRSFANQDELEAEIQKRNPHKIDIGAVYSSRPKDHLTTNKFIPLEKELVFDIDMTDYDDVRTCCSGADVCTKCWRFMSIACKVLDASLREDFGFEHLLWVFSGRRGVHCWVCDEAARKLDVSARSAVAEYLQIVTGGVNQAKKVNLPGDKLHHSVKRAKNFIEQQFLNIVEEQDILGSPESIAKVLALIPDSELKQDLEKEIQRHTSSRDRWNALVAHVRMLQDRGQLKRRRHFLLEEIMLQYTYPRLDINVTKGLNHLLKSPFCVHPKTGKVCIPFNPRSADKFNPSSVSTISQLVDEVSAFDAKIEEQILDAGASTKRVKDYKKTKMNKGIMVFEEFLKKLENTWKGKKIELSVGTYRSVASILLLLASCDNTNGAGRNDDICGNYNGHRLYLGLGERGFLTAKNVTSQLYSRLQFSDDNVSSHEKCNLEIVTCPSCVISVTFRHLNLSHHCGGGNVVMDSPCRCDLVWLSEPSYEDVSKIPFCGLYGPLMTNDIVNTLTYRSLTRTLAVALMFSESHQHAFTLEYSSERNHQFLKGSPSASDVTPGNGSNSGILKSPYFPASYPRDLDMEYAITCQPETSSNCRIRVLFQDFQIATGSIMEFYDWNGQRLEVSSGSQFRPPVILSTGPSLLVHFYANGGSGNGYKAIYSFISGSYIEKSVKPSTDCGGFVENLGGAITMMNMVDRGTKAYDCVWLIRPPQNYLHLKTHLYLKIATFVDMAGVTDIQVIQGLTSEQRVLETLHHPVFPVHSPLKKEHVIPINDGFYVSLRGIFGPASRIAIVYTAFNYMDCFTGTNFLCQNHRCIPTQLQCDGFDHCGDNSDEPENCYQEWAIDDHDRRWYSHTPNYYFPKIAPYPDLKTATLVFLVTSSGLILLISAMIVLLYRLGARARQQRELQNQLRSISEMLDGALHDDQPPDDPPIYEAPPDYNEVIKVFINPIESQRRKRKRQLHHNNGSRRSQSTPRKAMRNASPSGSNHIPSTQTFQGVPQMSTDTSDDYATISTCGLLEVERNVVHLQPYNIMSRSCQTTPIPDSPPPPYVASLCPVSMDLGCFGRVRSEGDLTTHVSRDNTSLHQNYNRMSVVGQSAQQSWLLYNGRDSGNHCLSEIVCITGPQANHTQIPDYSHNEACSGLNINQTQESSSSSLDSDDNETKNLSFSQDLISNNVSQQSSKSTFPAYDYHALTLNKDQSFDHSGAELNQSKKLELDQHKSLNHSEYGPPCWTDHSKLNHDNLRNNANNLSLENVNYSSNSLSSQKSFVPGRSSFKSKYASDRVQPSKFTKRTRMRERNSEGNILGTFDCSMLGHQQSIYAYSINKLCGQFSSPRILCRCEGACGCATMQNLDERQRPSYPGRHVRSLSMGLLPTLQLSPLELNMSESQQAGLGNTNLCHETSVYKSIEDTNHSTPTKWSNHDIQILGIQVVPNISNIDK</sequence>
<dbReference type="Gene3D" id="4.10.400.10">
    <property type="entry name" value="Low-density Lipoprotein Receptor"/>
    <property type="match status" value="1"/>
</dbReference>
<feature type="disulfide bond" evidence="13">
    <location>
        <begin position="855"/>
        <end position="873"/>
    </location>
</feature>
<dbReference type="Gene3D" id="3.90.920.10">
    <property type="entry name" value="DNA primase, PRIM domain"/>
    <property type="match status" value="1"/>
</dbReference>
<keyword evidence="9" id="KW-0479">Metal-binding</keyword>
<comment type="cofactor">
    <cofactor evidence="2">
        <name>Mg(2+)</name>
        <dbReference type="ChEBI" id="CHEBI:18420"/>
    </cofactor>
</comment>
<evidence type="ECO:0000256" key="7">
    <source>
        <dbReference type="ARBA" id="ARBA00022695"/>
    </source>
</evidence>
<proteinExistence type="inferred from homology"/>
<keyword evidence="11 13" id="KW-1015">Disulfide bond</keyword>
<protein>
    <recommendedName>
        <fullName evidence="14">DNA primase</fullName>
        <ecNumber evidence="14">2.7.7.-</ecNumber>
    </recommendedName>
</protein>
<keyword evidence="6 14" id="KW-0808">Transferase</keyword>
<evidence type="ECO:0000256" key="4">
    <source>
        <dbReference type="ARBA" id="ARBA00022478"/>
    </source>
</evidence>
<dbReference type="Pfam" id="PF00057">
    <property type="entry name" value="Ldl_recept_a"/>
    <property type="match status" value="1"/>
</dbReference>
<dbReference type="InterPro" id="IPR000859">
    <property type="entry name" value="CUB_dom"/>
</dbReference>
<dbReference type="PROSITE" id="PS01180">
    <property type="entry name" value="CUB"/>
    <property type="match status" value="1"/>
</dbReference>
<evidence type="ECO:0000256" key="3">
    <source>
        <dbReference type="ARBA" id="ARBA00009762"/>
    </source>
</evidence>
<evidence type="ECO:0000256" key="13">
    <source>
        <dbReference type="PROSITE-ProRule" id="PRU00124"/>
    </source>
</evidence>
<feature type="region of interest" description="Disordered" evidence="15">
    <location>
        <begin position="999"/>
        <end position="1051"/>
    </location>
</feature>
<evidence type="ECO:0000256" key="6">
    <source>
        <dbReference type="ARBA" id="ARBA00022679"/>
    </source>
</evidence>
<accession>A0A7R9IXD3</accession>
<dbReference type="InterPro" id="IPR014052">
    <property type="entry name" value="DNA_primase_ssu_euk/arc"/>
</dbReference>
<reference evidence="18" key="1">
    <citation type="submission" date="2020-11" db="EMBL/GenBank/DDBJ databases">
        <authorList>
            <person name="Tran Van P."/>
        </authorList>
    </citation>
    <scope>NUCLEOTIDE SEQUENCE</scope>
</reference>
<dbReference type="InterPro" id="IPR023415">
    <property type="entry name" value="LDLR_class-A_CS"/>
</dbReference>
<keyword evidence="16" id="KW-0812">Transmembrane</keyword>
<evidence type="ECO:0000256" key="14">
    <source>
        <dbReference type="RuleBase" id="RU003514"/>
    </source>
</evidence>
<comment type="caution">
    <text evidence="13">Lacks conserved residue(s) required for the propagation of feature annotation.</text>
</comment>
<evidence type="ECO:0000256" key="11">
    <source>
        <dbReference type="ARBA" id="ARBA00023157"/>
    </source>
</evidence>
<evidence type="ECO:0000256" key="12">
    <source>
        <dbReference type="ARBA" id="ARBA00023163"/>
    </source>
</evidence>
<comment type="cofactor">
    <cofactor evidence="1">
        <name>Mn(2+)</name>
        <dbReference type="ChEBI" id="CHEBI:29035"/>
    </cofactor>
</comment>
<keyword evidence="16" id="KW-0472">Membrane</keyword>
<keyword evidence="4 14" id="KW-0240">DNA-directed RNA polymerase</keyword>
<dbReference type="GO" id="GO:0006270">
    <property type="term" value="P:DNA replication initiation"/>
    <property type="evidence" value="ECO:0007669"/>
    <property type="project" value="UniProtKB-ARBA"/>
</dbReference>
<dbReference type="CDD" id="cd00112">
    <property type="entry name" value="LDLa"/>
    <property type="match status" value="1"/>
</dbReference>
<dbReference type="GO" id="GO:0006269">
    <property type="term" value="P:DNA replication, synthesis of primer"/>
    <property type="evidence" value="ECO:0007669"/>
    <property type="project" value="UniProtKB-KW"/>
</dbReference>
<keyword evidence="12" id="KW-0804">Transcription</keyword>
<keyword evidence="16" id="KW-1133">Transmembrane helix</keyword>
<evidence type="ECO:0000256" key="1">
    <source>
        <dbReference type="ARBA" id="ARBA00001936"/>
    </source>
</evidence>
<evidence type="ECO:0000259" key="17">
    <source>
        <dbReference type="PROSITE" id="PS01180"/>
    </source>
</evidence>
<dbReference type="SUPFAM" id="SSF49854">
    <property type="entry name" value="Spermadhesin, CUB domain"/>
    <property type="match status" value="1"/>
</dbReference>
<dbReference type="SMART" id="SM00192">
    <property type="entry name" value="LDLa"/>
    <property type="match status" value="1"/>
</dbReference>
<evidence type="ECO:0000256" key="9">
    <source>
        <dbReference type="ARBA" id="ARBA00022723"/>
    </source>
</evidence>
<keyword evidence="5 14" id="KW-0639">Primosome</keyword>
<dbReference type="InterPro" id="IPR035914">
    <property type="entry name" value="Sperma_CUB_dom_sf"/>
</dbReference>
<dbReference type="FunFam" id="3.90.920.10:FF:000001">
    <property type="entry name" value="DNA primase"/>
    <property type="match status" value="1"/>
</dbReference>
<evidence type="ECO:0000256" key="10">
    <source>
        <dbReference type="ARBA" id="ARBA00022833"/>
    </source>
</evidence>
<keyword evidence="10" id="KW-0862">Zinc</keyword>
<dbReference type="GO" id="GO:0003899">
    <property type="term" value="F:DNA-directed RNA polymerase activity"/>
    <property type="evidence" value="ECO:0007669"/>
    <property type="project" value="InterPro"/>
</dbReference>
<evidence type="ECO:0000256" key="16">
    <source>
        <dbReference type="SAM" id="Phobius"/>
    </source>
</evidence>
<evidence type="ECO:0000313" key="18">
    <source>
        <dbReference type="EMBL" id="CAD7568735.1"/>
    </source>
</evidence>